<dbReference type="HAMAP" id="MF_00108">
    <property type="entry name" value="IspD"/>
    <property type="match status" value="1"/>
</dbReference>
<accession>A0AAW4NSD7</accession>
<keyword evidence="1 3" id="KW-0808">Transferase</keyword>
<dbReference type="RefSeq" id="WP_021825393.1">
    <property type="nucleotide sequence ID" value="NZ_JABZUZ010000020.1"/>
</dbReference>
<dbReference type="PANTHER" id="PTHR32125:SF4">
    <property type="entry name" value="2-C-METHYL-D-ERYTHRITOL 4-PHOSPHATE CYTIDYLYLTRANSFERASE, CHLOROPLASTIC"/>
    <property type="match status" value="1"/>
</dbReference>
<dbReference type="FunFam" id="3.90.550.10:FF:000003">
    <property type="entry name" value="2-C-methyl-D-erythritol 4-phosphate cytidylyltransferase"/>
    <property type="match status" value="1"/>
</dbReference>
<feature type="site" description="Positions MEP for the nucleophilic attack" evidence="3">
    <location>
        <position position="207"/>
    </location>
</feature>
<dbReference type="Pfam" id="PF01128">
    <property type="entry name" value="IspD"/>
    <property type="match status" value="1"/>
</dbReference>
<dbReference type="GO" id="GO:0050518">
    <property type="term" value="F:2-C-methyl-D-erythritol 4-phosphate cytidylyltransferase activity"/>
    <property type="evidence" value="ECO:0007669"/>
    <property type="project" value="UniProtKB-UniRule"/>
</dbReference>
<comment type="pathway">
    <text evidence="3">Isoprenoid biosynthesis; isopentenyl diphosphate biosynthesis via DXP pathway; isopentenyl diphosphate from 1-deoxy-D-xylulose 5-phosphate: step 2/6.</text>
</comment>
<organism evidence="4 5">
    <name type="scientific">Segatella salivae</name>
    <dbReference type="NCBI Taxonomy" id="228604"/>
    <lineage>
        <taxon>Bacteria</taxon>
        <taxon>Pseudomonadati</taxon>
        <taxon>Bacteroidota</taxon>
        <taxon>Bacteroidia</taxon>
        <taxon>Bacteroidales</taxon>
        <taxon>Prevotellaceae</taxon>
        <taxon>Segatella</taxon>
    </lineage>
</organism>
<dbReference type="InterPro" id="IPR029044">
    <property type="entry name" value="Nucleotide-diphossugar_trans"/>
</dbReference>
<feature type="site" description="Transition state stabilizer" evidence="3">
    <location>
        <position position="14"/>
    </location>
</feature>
<evidence type="ECO:0000256" key="1">
    <source>
        <dbReference type="ARBA" id="ARBA00022679"/>
    </source>
</evidence>
<comment type="caution">
    <text evidence="4">The sequence shown here is derived from an EMBL/GenBank/DDBJ whole genome shotgun (WGS) entry which is preliminary data.</text>
</comment>
<gene>
    <name evidence="3" type="primary">ispD</name>
    <name evidence="4" type="ORF">KZY68_11550</name>
</gene>
<evidence type="ECO:0000256" key="3">
    <source>
        <dbReference type="HAMAP-Rule" id="MF_00108"/>
    </source>
</evidence>
<keyword evidence="3" id="KW-0414">Isoprene biosynthesis</keyword>
<dbReference type="Gene3D" id="3.90.550.10">
    <property type="entry name" value="Spore Coat Polysaccharide Biosynthesis Protein SpsA, Chain A"/>
    <property type="match status" value="1"/>
</dbReference>
<dbReference type="CDD" id="cd02516">
    <property type="entry name" value="CDP-ME_synthetase"/>
    <property type="match status" value="1"/>
</dbReference>
<feature type="site" description="Transition state stabilizer" evidence="3">
    <location>
        <position position="21"/>
    </location>
</feature>
<dbReference type="NCBIfam" id="TIGR00453">
    <property type="entry name" value="ispD"/>
    <property type="match status" value="1"/>
</dbReference>
<protein>
    <recommendedName>
        <fullName evidence="3">2-C-methyl-D-erythritol 4-phosphate cytidylyltransferase</fullName>
        <ecNumber evidence="3">2.7.7.60</ecNumber>
    </recommendedName>
    <alternativeName>
        <fullName evidence="3">4-diphosphocytidyl-2C-methyl-D-erythritol synthase</fullName>
    </alternativeName>
    <alternativeName>
        <fullName evidence="3">MEP cytidylyltransferase</fullName>
        <shortName evidence="3">MCT</shortName>
    </alternativeName>
</protein>
<reference evidence="4" key="1">
    <citation type="submission" date="2021-07" db="EMBL/GenBank/DDBJ databases">
        <title>Genomic diversity and antimicrobial resistance of Prevotella spp. isolated from chronic lung disease airways.</title>
        <authorList>
            <person name="Webb K.A."/>
            <person name="Olagoke O.S."/>
            <person name="Baird T."/>
            <person name="Neill J."/>
            <person name="Pham A."/>
            <person name="Wells T.J."/>
            <person name="Ramsay K.A."/>
            <person name="Bell S.C."/>
            <person name="Sarovich D.S."/>
            <person name="Price E.P."/>
        </authorList>
    </citation>
    <scope>NUCLEOTIDE SEQUENCE</scope>
    <source>
        <strain evidence="4">SCHI0047.S.3</strain>
    </source>
</reference>
<dbReference type="GeneID" id="78497887"/>
<dbReference type="SUPFAM" id="SSF53448">
    <property type="entry name" value="Nucleotide-diphospho-sugar transferases"/>
    <property type="match status" value="1"/>
</dbReference>
<comment type="catalytic activity">
    <reaction evidence="3">
        <text>2-C-methyl-D-erythritol 4-phosphate + CTP + H(+) = 4-CDP-2-C-methyl-D-erythritol + diphosphate</text>
        <dbReference type="Rhea" id="RHEA:13429"/>
        <dbReference type="ChEBI" id="CHEBI:15378"/>
        <dbReference type="ChEBI" id="CHEBI:33019"/>
        <dbReference type="ChEBI" id="CHEBI:37563"/>
        <dbReference type="ChEBI" id="CHEBI:57823"/>
        <dbReference type="ChEBI" id="CHEBI:58262"/>
        <dbReference type="EC" id="2.7.7.60"/>
    </reaction>
</comment>
<dbReference type="AlphaFoldDB" id="A0AAW4NSD7"/>
<dbReference type="EC" id="2.7.7.60" evidence="3"/>
<evidence type="ECO:0000256" key="2">
    <source>
        <dbReference type="ARBA" id="ARBA00022695"/>
    </source>
</evidence>
<dbReference type="InterPro" id="IPR001228">
    <property type="entry name" value="IspD"/>
</dbReference>
<feature type="site" description="Positions MEP for the nucleophilic attack" evidence="3">
    <location>
        <position position="153"/>
    </location>
</feature>
<proteinExistence type="inferred from homology"/>
<dbReference type="InterPro" id="IPR034683">
    <property type="entry name" value="IspD/TarI"/>
</dbReference>
<evidence type="ECO:0000313" key="4">
    <source>
        <dbReference type="EMBL" id="MBW4866622.1"/>
    </source>
</evidence>
<dbReference type="NCBIfam" id="NF001186">
    <property type="entry name" value="PRK00155.2-3"/>
    <property type="match status" value="1"/>
</dbReference>
<evidence type="ECO:0000313" key="5">
    <source>
        <dbReference type="Proteomes" id="UP001196873"/>
    </source>
</evidence>
<comment type="function">
    <text evidence="3">Catalyzes the formation of 4-diphosphocytidyl-2-C-methyl-D-erythritol from CTP and 2-C-methyl-D-erythritol 4-phosphate (MEP).</text>
</comment>
<dbReference type="GO" id="GO:0019288">
    <property type="term" value="P:isopentenyl diphosphate biosynthetic process, methylerythritol 4-phosphate pathway"/>
    <property type="evidence" value="ECO:0007669"/>
    <property type="project" value="UniProtKB-UniRule"/>
</dbReference>
<dbReference type="Proteomes" id="UP001196873">
    <property type="component" value="Unassembled WGS sequence"/>
</dbReference>
<name>A0AAW4NSD7_9BACT</name>
<keyword evidence="2 3" id="KW-0548">Nucleotidyltransferase</keyword>
<dbReference type="EMBL" id="JAHXRF010000019">
    <property type="protein sequence ID" value="MBW4866622.1"/>
    <property type="molecule type" value="Genomic_DNA"/>
</dbReference>
<comment type="similarity">
    <text evidence="3">Belongs to the IspD/TarI cytidylyltransferase family. IspD subfamily.</text>
</comment>
<dbReference type="PANTHER" id="PTHR32125">
    <property type="entry name" value="2-C-METHYL-D-ERYTHRITOL 4-PHOSPHATE CYTIDYLYLTRANSFERASE, CHLOROPLASTIC"/>
    <property type="match status" value="1"/>
</dbReference>
<sequence length="222" mass="24429">MNYIIIVAGGKGMRMGSELPKQFIPIGGKPVLMHTITRFHTYDAALQIILVLPESQQTYWKGLCETHNFTIPHTIVNGGATRFESAKNGLSAIPDDEEGLVGIHDGVRPFVSSKVIAACFEAAHEEFAAIPVLPVTDSIRYIDAHGGGKNVQRADYRIVQTPQVFDISLLKRAYSQPYQPHFTDDASVVEALGCHVSMVEGNRENIKLTTPFDLKVAEILLQ</sequence>
<dbReference type="InterPro" id="IPR050088">
    <property type="entry name" value="IspD/TarI_cytidylyltransf_bact"/>
</dbReference>